<dbReference type="Gene3D" id="3.40.50.1000">
    <property type="entry name" value="HAD superfamily/HAD-like"/>
    <property type="match status" value="1"/>
</dbReference>
<gene>
    <name evidence="1" type="ORF">J2S20_000613</name>
</gene>
<dbReference type="NCBIfam" id="TIGR01662">
    <property type="entry name" value="HAD-SF-IIIA"/>
    <property type="match status" value="1"/>
</dbReference>
<dbReference type="Pfam" id="PF13242">
    <property type="entry name" value="Hydrolase_like"/>
    <property type="match status" value="1"/>
</dbReference>
<dbReference type="AlphaFoldDB" id="A0AAE4AL65"/>
<protein>
    <submittedName>
        <fullName evidence="1">HAD superfamily phosphatase (TIGR01668 family)</fullName>
    </submittedName>
</protein>
<sequence length="171" mass="19953">MNPFFPERSFESVYALPFAELYEEGLRGIVFDIDNTLVPPDAPADERSRELVRRLRALGFRICLVSNNRGPRVQSFAEELGLPFVAKALKPRRYGYRRAMRIMRTRPEETVSVGDQLFTDIWGANRTGMHSVLVAPMERREELQIRFKRLIERPFLHAYRRAEQRRGGTRG</sequence>
<evidence type="ECO:0000313" key="1">
    <source>
        <dbReference type="EMBL" id="MDQ0151931.1"/>
    </source>
</evidence>
<dbReference type="EMBL" id="JAUSTO010000003">
    <property type="protein sequence ID" value="MDQ0151931.1"/>
    <property type="molecule type" value="Genomic_DNA"/>
</dbReference>
<dbReference type="InterPro" id="IPR036412">
    <property type="entry name" value="HAD-like_sf"/>
</dbReference>
<dbReference type="PANTHER" id="PTHR19288">
    <property type="entry name" value="4-NITROPHENYLPHOSPHATASE-RELATED"/>
    <property type="match status" value="1"/>
</dbReference>
<proteinExistence type="predicted"/>
<dbReference type="PANTHER" id="PTHR19288:SF25">
    <property type="entry name" value="PHOSPHATIDYLGLYCEROPHOSPHATASE GEP4, MITOCHONDRIAL"/>
    <property type="match status" value="1"/>
</dbReference>
<dbReference type="InterPro" id="IPR023214">
    <property type="entry name" value="HAD_sf"/>
</dbReference>
<dbReference type="InterPro" id="IPR006549">
    <property type="entry name" value="HAD-SF_hydro_IIIA"/>
</dbReference>
<keyword evidence="2" id="KW-1185">Reference proteome</keyword>
<dbReference type="Proteomes" id="UP001241537">
    <property type="component" value="Unassembled WGS sequence"/>
</dbReference>
<comment type="caution">
    <text evidence="1">The sequence shown here is derived from an EMBL/GenBank/DDBJ whole genome shotgun (WGS) entry which is preliminary data.</text>
</comment>
<evidence type="ECO:0000313" key="2">
    <source>
        <dbReference type="Proteomes" id="UP001241537"/>
    </source>
</evidence>
<dbReference type="RefSeq" id="WP_106611643.1">
    <property type="nucleotide sequence ID" value="NZ_JAUSTO010000003.1"/>
</dbReference>
<accession>A0AAE4AL65</accession>
<name>A0AAE4AL65_9FIRM</name>
<dbReference type="GO" id="GO:0008962">
    <property type="term" value="F:phosphatidylglycerophosphatase activity"/>
    <property type="evidence" value="ECO:0007669"/>
    <property type="project" value="InterPro"/>
</dbReference>
<reference evidence="1" key="1">
    <citation type="submission" date="2023-07" db="EMBL/GenBank/DDBJ databases">
        <title>Genomic Encyclopedia of Type Strains, Phase IV (KMG-IV): sequencing the most valuable type-strain genomes for metagenomic binning, comparative biology and taxonomic classification.</title>
        <authorList>
            <person name="Goeker M."/>
        </authorList>
    </citation>
    <scope>NUCLEOTIDE SEQUENCE</scope>
    <source>
        <strain evidence="1">DSM 19659</strain>
    </source>
</reference>
<dbReference type="SUPFAM" id="SSF56784">
    <property type="entry name" value="HAD-like"/>
    <property type="match status" value="1"/>
</dbReference>
<organism evidence="1 2">
    <name type="scientific">Moryella indoligenes</name>
    <dbReference type="NCBI Taxonomy" id="371674"/>
    <lineage>
        <taxon>Bacteria</taxon>
        <taxon>Bacillati</taxon>
        <taxon>Bacillota</taxon>
        <taxon>Clostridia</taxon>
        <taxon>Lachnospirales</taxon>
        <taxon>Lachnospiraceae</taxon>
        <taxon>Moryella</taxon>
    </lineage>
</organism>
<dbReference type="InterPro" id="IPR010021">
    <property type="entry name" value="PGPP1/Gep4"/>
</dbReference>
<dbReference type="CDD" id="cd16416">
    <property type="entry name" value="HAD_BsYqeG-like"/>
    <property type="match status" value="1"/>
</dbReference>
<dbReference type="GO" id="GO:0005737">
    <property type="term" value="C:cytoplasm"/>
    <property type="evidence" value="ECO:0007669"/>
    <property type="project" value="TreeGrafter"/>
</dbReference>
<dbReference type="Pfam" id="PF08282">
    <property type="entry name" value="Hydrolase_3"/>
    <property type="match status" value="1"/>
</dbReference>
<dbReference type="NCBIfam" id="TIGR01668">
    <property type="entry name" value="YqeG_hyp_ppase"/>
    <property type="match status" value="1"/>
</dbReference>